<name>A0A2W4EG89_9HYPH</name>
<gene>
    <name evidence="2" type="ORF">CPY51_22250</name>
</gene>
<dbReference type="Proteomes" id="UP000248925">
    <property type="component" value="Unassembled WGS sequence"/>
</dbReference>
<evidence type="ECO:0000313" key="2">
    <source>
        <dbReference type="EMBL" id="PZM10763.1"/>
    </source>
</evidence>
<organism evidence="2 3">
    <name type="scientific">Rhizobium tubonense</name>
    <dbReference type="NCBI Taxonomy" id="484088"/>
    <lineage>
        <taxon>Bacteria</taxon>
        <taxon>Pseudomonadati</taxon>
        <taxon>Pseudomonadota</taxon>
        <taxon>Alphaproteobacteria</taxon>
        <taxon>Hyphomicrobiales</taxon>
        <taxon>Rhizobiaceae</taxon>
        <taxon>Rhizobium/Agrobacterium group</taxon>
        <taxon>Rhizobium</taxon>
    </lineage>
</organism>
<accession>A0A2W4EG89</accession>
<dbReference type="EMBL" id="PCDP01000045">
    <property type="protein sequence ID" value="PZM10763.1"/>
    <property type="molecule type" value="Genomic_DNA"/>
</dbReference>
<evidence type="ECO:0000259" key="1">
    <source>
        <dbReference type="Pfam" id="PF01738"/>
    </source>
</evidence>
<dbReference type="SUPFAM" id="SSF53474">
    <property type="entry name" value="alpha/beta-Hydrolases"/>
    <property type="match status" value="1"/>
</dbReference>
<reference evidence="2 3" key="1">
    <citation type="journal article" date="2018" name="Sci. Rep.">
        <title>Rhizobium tumorigenes sp. nov., a novel plant tumorigenic bacterium isolated from cane gall tumors on thornless blackberry.</title>
        <authorList>
            <person name="Kuzmanovi N."/>
            <person name="Smalla K."/>
            <person name="Gronow S."/>
            <person name="PuBawska J."/>
        </authorList>
    </citation>
    <scope>NUCLEOTIDE SEQUENCE [LARGE SCALE GENOMIC DNA]</scope>
    <source>
        <strain evidence="2 3">CCBAU 85046</strain>
    </source>
</reference>
<protein>
    <submittedName>
        <fullName evidence="2">Phospholipase</fullName>
    </submittedName>
</protein>
<dbReference type="GO" id="GO:0016787">
    <property type="term" value="F:hydrolase activity"/>
    <property type="evidence" value="ECO:0007669"/>
    <property type="project" value="InterPro"/>
</dbReference>
<sequence>MASQTGPREPNRARMSTAHFVTIAAIVALLSPFAASNVAAEALAPYKDELFSNQTVIESHDKGAFETIDYQEMRDINGRDIVPERRVKPAYLSLGVRDKQTDETLMLGDRKLDVTRVGLDAGQAFTVIFIHGRDGDRRLGANDYMFGGNFNRLKNLSVGNGGSYYSPSVRTFDSDGVADIAALIRYSYEKSGGKPVVLSCASMGSLICWGITRDAESVKRLKGMVILSGVTDPAFLKSAFHKAKLPIWFTHGSNDPVYAATDQEQLFEKLYKANYPTRFTLFATGSHGTPVRMTDWRKVLDWILAARS</sequence>
<dbReference type="InterPro" id="IPR002925">
    <property type="entry name" value="Dienelactn_hydro"/>
</dbReference>
<proteinExistence type="predicted"/>
<feature type="domain" description="Dienelactone hydrolase" evidence="1">
    <location>
        <begin position="175"/>
        <end position="288"/>
    </location>
</feature>
<dbReference type="Gene3D" id="3.40.50.1820">
    <property type="entry name" value="alpha/beta hydrolase"/>
    <property type="match status" value="1"/>
</dbReference>
<evidence type="ECO:0000313" key="3">
    <source>
        <dbReference type="Proteomes" id="UP000248925"/>
    </source>
</evidence>
<dbReference type="AlphaFoldDB" id="A0A2W4EG89"/>
<comment type="caution">
    <text evidence="2">The sequence shown here is derived from an EMBL/GenBank/DDBJ whole genome shotgun (WGS) entry which is preliminary data.</text>
</comment>
<dbReference type="Pfam" id="PF01738">
    <property type="entry name" value="DLH"/>
    <property type="match status" value="1"/>
</dbReference>
<dbReference type="InterPro" id="IPR029058">
    <property type="entry name" value="AB_hydrolase_fold"/>
</dbReference>
<keyword evidence="3" id="KW-1185">Reference proteome</keyword>